<dbReference type="Pfam" id="PF08598">
    <property type="entry name" value="Sds3"/>
    <property type="match status" value="1"/>
</dbReference>
<keyword evidence="4" id="KW-0804">Transcription</keyword>
<comment type="caution">
    <text evidence="7">The sequence shown here is derived from an EMBL/GenBank/DDBJ whole genome shotgun (WGS) entry which is preliminary data.</text>
</comment>
<reference evidence="7 8" key="1">
    <citation type="submission" date="2024-01" db="EMBL/GenBank/DDBJ databases">
        <title>A draft genome for the cacao thread blight pathogen Marasmiellus scandens.</title>
        <authorList>
            <person name="Baruah I.K."/>
            <person name="Leung J."/>
            <person name="Bukari Y."/>
            <person name="Amoako-Attah I."/>
            <person name="Meinhardt L.W."/>
            <person name="Bailey B.A."/>
            <person name="Cohen S.P."/>
        </authorList>
    </citation>
    <scope>NUCLEOTIDE SEQUENCE [LARGE SCALE GENOMIC DNA]</scope>
    <source>
        <strain evidence="7 8">GH-19</strain>
    </source>
</reference>
<evidence type="ECO:0000313" key="8">
    <source>
        <dbReference type="Proteomes" id="UP001498398"/>
    </source>
</evidence>
<name>A0ABR1JZ65_9AGAR</name>
<sequence>MAGSTNSLDSLSSPSPSPPPSTSKPSNAEPKSGLDSDSELSELTEEEQEAEKQKRKQASSSKPSRFINGRGATGSRPSRRGGRRKRGSIVPAPMWGWADPKTTPDDADDEDGPVGSSKSVPNADGDVEFNHGPVSTPATFSTLSKNLPNNDRNSTHTSTVVDGGSTNIKAIVEKKLAIDAPTSPLELLTTAAMEVKSVEVPAGGDETESESEETRAAQPSDDASNQETESEVDEEPAVANTEADELDREPTSTKKRRASPSSIASSRSAASSRSPSPAPPQKTTGATIASVAKTVEDEEDEVEEEDVDDADDVPPVDATDDLPSASAKKPKSKSKPSMAIAIPDPIVDVDVEPENAEAEMEVDIEVEVDVDMKEEEVEEDKEEDKEVEDEDKEDEDTKEDEEVKEEEEEEEEEEELELQPAHRIEALEILAGIELKFALLREKLYCEKMEELAWEESLVNDGTHPELIHLQGELSRRKDKRLELAHKKRTFEVANVHKRRRLDEDATWSWWKFSRDELQTDMIAETNRKKRKLDRERRALERPQPIRRIPQPPTEIPLSPLPLRKVIKSDPFTAHIQLAKRKDRRNKRDVQVNGINFSVENLVPVSYPELTILSSADVRSDLELLASFKRPTQPPLGQPAFDSHPIGHGHPHRISTPSSMIPPYDPQYTATQMNDSFAPFGVPGGRNMVPQGIPPQPMAGLSPYTNPSPLGPGPGMGSNGRPGSSAGSTRPHHIHRHPSPGPPPGHLAHGSVFSAPIEREQEMMRPYFDGPGVPIGYGSRSASPMHAGPSRIQHGMGYDDRPPHKHPYRDEREQEPLLNTKDLEYQHIMAKQPDRRFIAEPGMPMDLDPRSKRPSKEEFDGHRHRSSYVQKEVENPRDAEMRQLDRDRELIRREELYNNKHNGPHHHRQPNHYHHHHHKPHHHHVVHHHHVQQSSSSTSSPRPVNLSPRASRGEVPENGGVYNRPLPPPQSHHHPPGPGSAHPGEIINLSSSKGPPHPSSWKGEDVQGDQRDSRSSKINSRPPSGPPSLPGDERERDRHIPVPFALGASQPPPPPRPNVAPSTSSPRLAWNTPDHDDPYRSGTHPSAGSGSGSREVMGSPGHRFASSASQSNHPLSRNGLPPSSSASLSSPRSRTYRPSSPTPGSHPPPAPGRSPTRFRERERSPSTSSLPLNHSKVMRSGSPPILSQPVRASSPSTTAGPPIDIMKNGTRPTSPETSRSNGGSVPLPSSTPRLISSGGLSPRLPPANISPPKMSVPQIVDGHS</sequence>
<feature type="compositionally biased region" description="Basic residues" evidence="6">
    <location>
        <begin position="77"/>
        <end position="87"/>
    </location>
</feature>
<organism evidence="7 8">
    <name type="scientific">Marasmiellus scandens</name>
    <dbReference type="NCBI Taxonomy" id="2682957"/>
    <lineage>
        <taxon>Eukaryota</taxon>
        <taxon>Fungi</taxon>
        <taxon>Dikarya</taxon>
        <taxon>Basidiomycota</taxon>
        <taxon>Agaricomycotina</taxon>
        <taxon>Agaricomycetes</taxon>
        <taxon>Agaricomycetidae</taxon>
        <taxon>Agaricales</taxon>
        <taxon>Marasmiineae</taxon>
        <taxon>Omphalotaceae</taxon>
        <taxon>Marasmiellus</taxon>
    </lineage>
</organism>
<feature type="compositionally biased region" description="Polar residues" evidence="6">
    <location>
        <begin position="136"/>
        <end position="165"/>
    </location>
</feature>
<dbReference type="InterPro" id="IPR013907">
    <property type="entry name" value="Sds3"/>
</dbReference>
<feature type="compositionally biased region" description="Basic and acidic residues" evidence="6">
    <location>
        <begin position="871"/>
        <end position="898"/>
    </location>
</feature>
<dbReference type="Proteomes" id="UP001498398">
    <property type="component" value="Unassembled WGS sequence"/>
</dbReference>
<dbReference type="EMBL" id="JBANRG010000003">
    <property type="protein sequence ID" value="KAK7469013.1"/>
    <property type="molecule type" value="Genomic_DNA"/>
</dbReference>
<feature type="compositionally biased region" description="Basic and acidic residues" evidence="6">
    <location>
        <begin position="797"/>
        <end position="810"/>
    </location>
</feature>
<evidence type="ECO:0000256" key="3">
    <source>
        <dbReference type="ARBA" id="ARBA00023015"/>
    </source>
</evidence>
<keyword evidence="2" id="KW-0678">Repressor</keyword>
<feature type="compositionally biased region" description="Polar residues" evidence="6">
    <location>
        <begin position="1190"/>
        <end position="1199"/>
    </location>
</feature>
<feature type="compositionally biased region" description="Pro residues" evidence="6">
    <location>
        <begin position="1140"/>
        <end position="1152"/>
    </location>
</feature>
<feature type="compositionally biased region" description="Acidic residues" evidence="6">
    <location>
        <begin position="228"/>
        <end position="247"/>
    </location>
</feature>
<proteinExistence type="predicted"/>
<evidence type="ECO:0000256" key="2">
    <source>
        <dbReference type="ARBA" id="ARBA00022491"/>
    </source>
</evidence>
<feature type="compositionally biased region" description="Acidic residues" evidence="6">
    <location>
        <begin position="36"/>
        <end position="49"/>
    </location>
</feature>
<feature type="compositionally biased region" description="Basic and acidic residues" evidence="6">
    <location>
        <begin position="1002"/>
        <end position="1015"/>
    </location>
</feature>
<feature type="region of interest" description="Disordered" evidence="6">
    <location>
        <begin position="196"/>
        <end position="420"/>
    </location>
</feature>
<feature type="compositionally biased region" description="Polar residues" evidence="6">
    <location>
        <begin position="1210"/>
        <end position="1234"/>
    </location>
</feature>
<accession>A0ABR1JZ65</accession>
<feature type="compositionally biased region" description="Low complexity" evidence="6">
    <location>
        <begin position="1120"/>
        <end position="1139"/>
    </location>
</feature>
<keyword evidence="8" id="KW-1185">Reference proteome</keyword>
<evidence type="ECO:0000256" key="5">
    <source>
        <dbReference type="ARBA" id="ARBA00023242"/>
    </source>
</evidence>
<keyword evidence="3" id="KW-0805">Transcription regulation</keyword>
<feature type="region of interest" description="Disordered" evidence="6">
    <location>
        <begin position="691"/>
        <end position="751"/>
    </location>
</feature>
<comment type="subcellular location">
    <subcellularLocation>
        <location evidence="1">Nucleus</location>
    </subcellularLocation>
</comment>
<feature type="compositionally biased region" description="Low complexity" evidence="6">
    <location>
        <begin position="1"/>
        <end position="14"/>
    </location>
</feature>
<feature type="compositionally biased region" description="Polar residues" evidence="6">
    <location>
        <begin position="1106"/>
        <end position="1115"/>
    </location>
</feature>
<feature type="compositionally biased region" description="Acidic residues" evidence="6">
    <location>
        <begin position="296"/>
        <end position="320"/>
    </location>
</feature>
<evidence type="ECO:0000313" key="7">
    <source>
        <dbReference type="EMBL" id="KAK7469013.1"/>
    </source>
</evidence>
<evidence type="ECO:0000256" key="4">
    <source>
        <dbReference type="ARBA" id="ARBA00023163"/>
    </source>
</evidence>
<evidence type="ECO:0000256" key="1">
    <source>
        <dbReference type="ARBA" id="ARBA00004123"/>
    </source>
</evidence>
<feature type="compositionally biased region" description="Basic and acidic residues" evidence="6">
    <location>
        <begin position="1031"/>
        <end position="1040"/>
    </location>
</feature>
<feature type="compositionally biased region" description="Low complexity" evidence="6">
    <location>
        <begin position="259"/>
        <end position="275"/>
    </location>
</feature>
<feature type="compositionally biased region" description="Basic residues" evidence="6">
    <location>
        <begin position="902"/>
        <end position="931"/>
    </location>
</feature>
<dbReference type="SMART" id="SM01401">
    <property type="entry name" value="Sds3"/>
    <property type="match status" value="1"/>
</dbReference>
<evidence type="ECO:0000256" key="6">
    <source>
        <dbReference type="SAM" id="MobiDB-lite"/>
    </source>
</evidence>
<feature type="compositionally biased region" description="Acidic residues" evidence="6">
    <location>
        <begin position="347"/>
        <end position="417"/>
    </location>
</feature>
<feature type="region of interest" description="Disordered" evidence="6">
    <location>
        <begin position="1"/>
        <end position="165"/>
    </location>
</feature>
<gene>
    <name evidence="7" type="ORF">VKT23_003509</name>
</gene>
<protein>
    <submittedName>
        <fullName evidence="7">Uncharacterized protein</fullName>
    </submittedName>
</protein>
<feature type="region of interest" description="Disordered" evidence="6">
    <location>
        <begin position="835"/>
        <end position="1264"/>
    </location>
</feature>
<keyword evidence="5" id="KW-0539">Nucleus</keyword>
<feature type="compositionally biased region" description="Basic and acidic residues" evidence="6">
    <location>
        <begin position="847"/>
        <end position="861"/>
    </location>
</feature>
<feature type="region of interest" description="Disordered" evidence="6">
    <location>
        <begin position="780"/>
        <end position="810"/>
    </location>
</feature>